<evidence type="ECO:0000259" key="5">
    <source>
        <dbReference type="SMART" id="SM00739"/>
    </source>
</evidence>
<dbReference type="Gene3D" id="2.30.30.30">
    <property type="match status" value="1"/>
</dbReference>
<dbReference type="InterPro" id="IPR005100">
    <property type="entry name" value="NGN-domain"/>
</dbReference>
<evidence type="ECO:0000313" key="7">
    <source>
        <dbReference type="Proteomes" id="UP000076154"/>
    </source>
</evidence>
<dbReference type="GO" id="GO:0032784">
    <property type="term" value="P:regulation of DNA-templated transcription elongation"/>
    <property type="evidence" value="ECO:0007669"/>
    <property type="project" value="InterPro"/>
</dbReference>
<dbReference type="SMART" id="SM00739">
    <property type="entry name" value="KOW"/>
    <property type="match status" value="3"/>
</dbReference>
<proteinExistence type="predicted"/>
<evidence type="ECO:0000256" key="1">
    <source>
        <dbReference type="ARBA" id="ARBA00023163"/>
    </source>
</evidence>
<dbReference type="GO" id="GO:0006357">
    <property type="term" value="P:regulation of transcription by RNA polymerase II"/>
    <property type="evidence" value="ECO:0007669"/>
    <property type="project" value="InterPro"/>
</dbReference>
<name>A0A369K6Z5_HYPMA</name>
<dbReference type="Gene3D" id="3.30.70.940">
    <property type="entry name" value="NusG, N-terminal domain"/>
    <property type="match status" value="1"/>
</dbReference>
<dbReference type="InterPro" id="IPR014722">
    <property type="entry name" value="Rib_uL2_dom2"/>
</dbReference>
<feature type="domain" description="KOW" evidence="5">
    <location>
        <begin position="198"/>
        <end position="225"/>
    </location>
</feature>
<accession>A0A369K6Z5</accession>
<dbReference type="InterPro" id="IPR005824">
    <property type="entry name" value="KOW"/>
</dbReference>
<feature type="domain" description="KOW" evidence="5">
    <location>
        <begin position="377"/>
        <end position="404"/>
    </location>
</feature>
<organism evidence="6 7">
    <name type="scientific">Hypsizygus marmoreus</name>
    <name type="common">White beech mushroom</name>
    <name type="synonym">Agaricus marmoreus</name>
    <dbReference type="NCBI Taxonomy" id="39966"/>
    <lineage>
        <taxon>Eukaryota</taxon>
        <taxon>Fungi</taxon>
        <taxon>Dikarya</taxon>
        <taxon>Basidiomycota</taxon>
        <taxon>Agaricomycotina</taxon>
        <taxon>Agaricomycetes</taxon>
        <taxon>Agaricomycetidae</taxon>
        <taxon>Agaricales</taxon>
        <taxon>Tricholomatineae</taxon>
        <taxon>Lyophyllaceae</taxon>
        <taxon>Hypsizygus</taxon>
    </lineage>
</organism>
<protein>
    <recommendedName>
        <fullName evidence="3">Chromatin elongation factor SPT5</fullName>
    </recommendedName>
    <alternativeName>
        <fullName evidence="4">Chromatin elongation factor spt5</fullName>
    </alternativeName>
</protein>
<dbReference type="GO" id="GO:0003729">
    <property type="term" value="F:mRNA binding"/>
    <property type="evidence" value="ECO:0007669"/>
    <property type="project" value="TreeGrafter"/>
</dbReference>
<dbReference type="AlphaFoldDB" id="A0A369K6Z5"/>
<dbReference type="Pfam" id="PF03439">
    <property type="entry name" value="Spt5-NGN"/>
    <property type="match status" value="1"/>
</dbReference>
<dbReference type="GO" id="GO:0003746">
    <property type="term" value="F:translation elongation factor activity"/>
    <property type="evidence" value="ECO:0007669"/>
    <property type="project" value="UniProtKB-KW"/>
</dbReference>
<dbReference type="EMBL" id="LUEZ02000010">
    <property type="protein sequence ID" value="RDB29240.1"/>
    <property type="molecule type" value="Genomic_DNA"/>
</dbReference>
<dbReference type="InterPro" id="IPR039659">
    <property type="entry name" value="SPT5"/>
</dbReference>
<evidence type="ECO:0000256" key="2">
    <source>
        <dbReference type="ARBA" id="ARBA00024691"/>
    </source>
</evidence>
<sequence length="808" mass="90337">MTSHISKFLDIEAAVGDSSDESDIESDLDFLQEDNANETGQKGAIYRWSALDDWSTEDDSPDFLRAIAKSIEDRHNRVYSRPPHELEHESSMHILPSEGDLLWRIRVKPGSERDVILAIMQKSLLLDSAPEVQAVFSRDGIHGSVYAEASTKYAVESVLRGIPDVARRSQQGTFLVEVVDILDRPLLLDVGRNSYQPTLLPNHWARVKRGRYKHDLCLIRSVNPRTFDCEIMLVPRLHLGKKRKRSLRPPQRLFDRDKIVRLYGEKSVMLRNSMIIFREREYSSGLYHTSLKAYDLTSEGVNATEEELKYFHVDKALWSSAEDFVTPVKIGDKIRVIRGELQGTVGRVVGFKEMMITITTDGPIGPQDVTSRDIRKIFDLGDFVQVVYSPNRGASGFIVGLDQEMALIYSRVVGILADAQHDLPGSEIPAALEHIDWKATPGVVYNGTSSVVPSTLLNEPRKSLPSMEHPSAEVVRMGPRELPSPVNLDDFALQKMHTGDRYRNMEVVIVKGDAKCHFGMIKGTHQSSTGDTLVEVMTATRTVNTLNTYEIKDLRERHTGLQLERARWIPPRYRKAPTIQNDIRPKPPTPSHAGVEADMDFSVDSLVSMTPQSTTDDAIQTAPQIDQPIGPKPGVWLRQFRLINRKLDVRIQGTTGIDSWQDGKYEGQEGFLVLVSMPYNIEDSIFVKIGYTESRIRFKARHIFPQTTTAVRSTLASASSSATSVSIISVPGIRVVIIGPDLTNSLDLIGNYALVVPCPYPLQPDQASVQIASPGTHWGTYAYFHVTSLCHSDVVGRGPVIWEGKVVP</sequence>
<dbReference type="GO" id="GO:0006368">
    <property type="term" value="P:transcription elongation by RNA polymerase II"/>
    <property type="evidence" value="ECO:0007669"/>
    <property type="project" value="TreeGrafter"/>
</dbReference>
<dbReference type="PANTHER" id="PTHR11125:SF7">
    <property type="entry name" value="TRANSCRIPTION ELONGATION FACTOR SPT5"/>
    <property type="match status" value="1"/>
</dbReference>
<keyword evidence="6" id="KW-0251">Elongation factor</keyword>
<evidence type="ECO:0000256" key="3">
    <source>
        <dbReference type="ARBA" id="ARBA00029865"/>
    </source>
</evidence>
<dbReference type="InParanoid" id="A0A369K6Z5"/>
<comment type="caution">
    <text evidence="6">The sequence shown here is derived from an EMBL/GenBank/DDBJ whole genome shotgun (WGS) entry which is preliminary data.</text>
</comment>
<evidence type="ECO:0000256" key="4">
    <source>
        <dbReference type="ARBA" id="ARBA00031006"/>
    </source>
</evidence>
<keyword evidence="6" id="KW-0648">Protein biosynthesis</keyword>
<feature type="domain" description="KOW" evidence="5">
    <location>
        <begin position="327"/>
        <end position="354"/>
    </location>
</feature>
<dbReference type="STRING" id="39966.A0A369K6Z5"/>
<gene>
    <name evidence="6" type="primary">SPT5_7</name>
    <name evidence="6" type="ORF">Hypma_015655</name>
</gene>
<dbReference type="Proteomes" id="UP000076154">
    <property type="component" value="Unassembled WGS sequence"/>
</dbReference>
<dbReference type="PANTHER" id="PTHR11125">
    <property type="entry name" value="SUPPRESSOR OF TY 5"/>
    <property type="match status" value="1"/>
</dbReference>
<keyword evidence="1" id="KW-0804">Transcription</keyword>
<dbReference type="OrthoDB" id="3061462at2759"/>
<keyword evidence="7" id="KW-1185">Reference proteome</keyword>
<reference evidence="6" key="1">
    <citation type="submission" date="2018-04" db="EMBL/GenBank/DDBJ databases">
        <title>Whole genome sequencing of Hypsizygus marmoreus.</title>
        <authorList>
            <person name="Choi I.-G."/>
            <person name="Min B."/>
            <person name="Kim J.-G."/>
            <person name="Kim S."/>
            <person name="Oh Y.-L."/>
            <person name="Kong W.-S."/>
            <person name="Park H."/>
            <person name="Jeong J."/>
            <person name="Song E.-S."/>
        </authorList>
    </citation>
    <scope>NUCLEOTIDE SEQUENCE [LARGE SCALE GENOMIC DNA]</scope>
    <source>
        <strain evidence="6">51987-8</strain>
    </source>
</reference>
<evidence type="ECO:0000313" key="6">
    <source>
        <dbReference type="EMBL" id="RDB29240.1"/>
    </source>
</evidence>
<dbReference type="GO" id="GO:0032044">
    <property type="term" value="C:DSIF complex"/>
    <property type="evidence" value="ECO:0007669"/>
    <property type="project" value="TreeGrafter"/>
</dbReference>
<comment type="function">
    <text evidence="2">The SPT4-SPT5 complex mediates both activation and inhibition of transcription elongation, and plays a role in pre-mRNA processing. This complex seems to be important for the stability of the RNA polymerase II elongation machinery on the chromatin template but not for the inherent ability of this machinery to translocate down the gene.</text>
</comment>
<dbReference type="InterPro" id="IPR036735">
    <property type="entry name" value="NGN_dom_sf"/>
</dbReference>